<evidence type="ECO:0000259" key="3">
    <source>
        <dbReference type="Pfam" id="PF11761"/>
    </source>
</evidence>
<dbReference type="Pfam" id="PF11761">
    <property type="entry name" value="CbiG_mid"/>
    <property type="match status" value="1"/>
</dbReference>
<evidence type="ECO:0000313" key="4">
    <source>
        <dbReference type="EMBL" id="RXE60493.1"/>
    </source>
</evidence>
<dbReference type="Gene3D" id="3.30.420.180">
    <property type="entry name" value="CobE/GbiG C-terminal domain"/>
    <property type="match status" value="1"/>
</dbReference>
<evidence type="ECO:0000259" key="1">
    <source>
        <dbReference type="Pfam" id="PF01890"/>
    </source>
</evidence>
<dbReference type="SUPFAM" id="SSF159664">
    <property type="entry name" value="CobE/GbiG C-terminal domain-like"/>
    <property type="match status" value="1"/>
</dbReference>
<proteinExistence type="predicted"/>
<dbReference type="InterPro" id="IPR052553">
    <property type="entry name" value="CbiG_hydrolase"/>
</dbReference>
<dbReference type="Pfam" id="PF11760">
    <property type="entry name" value="CbiG_N"/>
    <property type="match status" value="1"/>
</dbReference>
<dbReference type="Gene3D" id="3.40.50.11220">
    <property type="match status" value="1"/>
</dbReference>
<sequence length="345" mass="37864">MRITLISFTQKGSLLCKRLVDYLKEEGHSIVAYSKYGGGELPQMEDNLSALTGKAFEDSNSIIFIGAAGIAVRAIAPFLKNKASDPAVIVINETGEYVIPILSGHLGGANSLAHKLASFLGGRAIITTATDINGVFSVDVWTKENGLHILNIENIKHISAALLNGQKIGFRCDFPVEGELPEFFTKDTTDYGIYIYDHKKQNADKQPFKNTLFLCPKLFAVGVGCRKGIPEEILEEVFLETLAAENIPKNLVYCVATIDIKKEEEAIIRLCDKFRYCLKLYTNKELMEAKGSFSSSGFVRAVTGVDNVCERAAILASNHGKLIMGKRARDGVTVAIAERAWRCSF</sequence>
<accession>A0A4Q0I7U8</accession>
<protein>
    <submittedName>
        <fullName evidence="4">Cobalamin biosynthesis protein CbiG</fullName>
    </submittedName>
</protein>
<feature type="domain" description="Cobalamin biosynthesis central region" evidence="3">
    <location>
        <begin position="137"/>
        <end position="216"/>
    </location>
</feature>
<dbReference type="InterPro" id="IPR038029">
    <property type="entry name" value="GbiG_N_sf"/>
</dbReference>
<dbReference type="PANTHER" id="PTHR37477:SF1">
    <property type="entry name" value="COBALT-PRECORRIN-5A HYDROLASE"/>
    <property type="match status" value="1"/>
</dbReference>
<evidence type="ECO:0000259" key="2">
    <source>
        <dbReference type="Pfam" id="PF11760"/>
    </source>
</evidence>
<dbReference type="PANTHER" id="PTHR37477">
    <property type="entry name" value="COBALT-PRECORRIN-5A HYDROLASE"/>
    <property type="match status" value="1"/>
</dbReference>
<dbReference type="InterPro" id="IPR021744">
    <property type="entry name" value="CbiG_N"/>
</dbReference>
<dbReference type="SUPFAM" id="SSF159672">
    <property type="entry name" value="CbiG N-terminal domain-like"/>
    <property type="match status" value="1"/>
</dbReference>
<comment type="caution">
    <text evidence="4">The sequence shown here is derived from an EMBL/GenBank/DDBJ whole genome shotgun (WGS) entry which is preliminary data.</text>
</comment>
<dbReference type="EMBL" id="RLII01000001">
    <property type="protein sequence ID" value="RXE60493.1"/>
    <property type="molecule type" value="Genomic_DNA"/>
</dbReference>
<reference evidence="5" key="1">
    <citation type="submission" date="2018-11" db="EMBL/GenBank/DDBJ databases">
        <title>Genome sequencing of a novel mesophilic and cellulolytic organism within the genus Hungateiclostridium.</title>
        <authorList>
            <person name="Rettenmaier R."/>
            <person name="Liebl W."/>
            <person name="Zverlov V."/>
        </authorList>
    </citation>
    <scope>NUCLEOTIDE SEQUENCE [LARGE SCALE GENOMIC DNA]</scope>
    <source>
        <strain evidence="5">N2K1</strain>
    </source>
</reference>
<feature type="domain" description="CobE/GbiG C-terminal" evidence="1">
    <location>
        <begin position="220"/>
        <end position="337"/>
    </location>
</feature>
<keyword evidence="5" id="KW-1185">Reference proteome</keyword>
<evidence type="ECO:0000313" key="5">
    <source>
        <dbReference type="Proteomes" id="UP000289166"/>
    </source>
</evidence>
<dbReference type="RefSeq" id="WP_128705591.1">
    <property type="nucleotide sequence ID" value="NZ_RLII01000001.1"/>
</dbReference>
<feature type="domain" description="Cobalamin synthesis G N-terminal" evidence="2">
    <location>
        <begin position="52"/>
        <end position="131"/>
    </location>
</feature>
<dbReference type="InterPro" id="IPR021745">
    <property type="entry name" value="CbiG_mid"/>
</dbReference>
<dbReference type="AlphaFoldDB" id="A0A4Q0I7U8"/>
<dbReference type="InterPro" id="IPR036518">
    <property type="entry name" value="CobE/GbiG_C_sf"/>
</dbReference>
<dbReference type="InterPro" id="IPR002750">
    <property type="entry name" value="CobE/GbiG_C"/>
</dbReference>
<dbReference type="GO" id="GO:0009236">
    <property type="term" value="P:cobalamin biosynthetic process"/>
    <property type="evidence" value="ECO:0007669"/>
    <property type="project" value="InterPro"/>
</dbReference>
<dbReference type="Proteomes" id="UP000289166">
    <property type="component" value="Unassembled WGS sequence"/>
</dbReference>
<organism evidence="4 5">
    <name type="scientific">Acetivibrio mesophilus</name>
    <dbReference type="NCBI Taxonomy" id="2487273"/>
    <lineage>
        <taxon>Bacteria</taxon>
        <taxon>Bacillati</taxon>
        <taxon>Bacillota</taxon>
        <taxon>Clostridia</taxon>
        <taxon>Eubacteriales</taxon>
        <taxon>Oscillospiraceae</taxon>
        <taxon>Acetivibrio</taxon>
    </lineage>
</organism>
<name>A0A4Q0I7U8_9FIRM</name>
<dbReference type="Pfam" id="PF01890">
    <property type="entry name" value="CbiG_C"/>
    <property type="match status" value="1"/>
</dbReference>
<gene>
    <name evidence="4" type="ORF">EFD62_00720</name>
</gene>
<dbReference type="OrthoDB" id="9781023at2"/>